<proteinExistence type="predicted"/>
<organism evidence="1 2">
    <name type="scientific">Neisseria lactamica</name>
    <dbReference type="NCBI Taxonomy" id="486"/>
    <lineage>
        <taxon>Bacteria</taxon>
        <taxon>Pseudomonadati</taxon>
        <taxon>Pseudomonadota</taxon>
        <taxon>Betaproteobacteria</taxon>
        <taxon>Neisseriales</taxon>
        <taxon>Neisseriaceae</taxon>
        <taxon>Neisseria</taxon>
    </lineage>
</organism>
<sequence>MSRNVSLDIDLSMNNKKFSRYEILECLLYGGWSFLDDGNFVYLPLGDEDYDWNSASMSEKEILDFLRIKSNLDEVIGFSITWADTNIGGQVLFFPNFEFSFSITINIKNFDKNIVDVNWYLIKLLPIFDKNGILYNSIRYQEYR</sequence>
<keyword evidence="2" id="KW-1185">Reference proteome</keyword>
<evidence type="ECO:0000313" key="1">
    <source>
        <dbReference type="EMBL" id="SUA17356.1"/>
    </source>
</evidence>
<reference evidence="1 2" key="1">
    <citation type="submission" date="2018-06" db="EMBL/GenBank/DDBJ databases">
        <authorList>
            <consortium name="Pathogen Informatics"/>
            <person name="Doyle S."/>
        </authorList>
    </citation>
    <scope>NUCLEOTIDE SEQUENCE [LARGE SCALE GENOMIC DNA]</scope>
    <source>
        <strain evidence="1 2">NCTC10616</strain>
    </source>
</reference>
<dbReference type="AlphaFoldDB" id="A0A378VKF4"/>
<accession>A0A378VKF4</accession>
<name>A0A378VKF4_NEILA</name>
<dbReference type="RefSeq" id="WP_234403162.1">
    <property type="nucleotide sequence ID" value="NZ_QQEI01000004.1"/>
</dbReference>
<gene>
    <name evidence="1" type="ORF">NCTC10616_01022</name>
</gene>
<dbReference type="Proteomes" id="UP000254193">
    <property type="component" value="Unassembled WGS sequence"/>
</dbReference>
<dbReference type="EMBL" id="UGRO01000002">
    <property type="protein sequence ID" value="SUA17356.1"/>
    <property type="molecule type" value="Genomic_DNA"/>
</dbReference>
<protein>
    <submittedName>
        <fullName evidence="1">Uncharacterized protein</fullName>
    </submittedName>
</protein>
<evidence type="ECO:0000313" key="2">
    <source>
        <dbReference type="Proteomes" id="UP000254193"/>
    </source>
</evidence>